<comment type="caution">
    <text evidence="3">The sequence shown here is derived from an EMBL/GenBank/DDBJ whole genome shotgun (WGS) entry which is preliminary data.</text>
</comment>
<evidence type="ECO:0000313" key="4">
    <source>
        <dbReference type="Proteomes" id="UP000635665"/>
    </source>
</evidence>
<gene>
    <name evidence="3" type="ORF">I6U50_09420</name>
</gene>
<evidence type="ECO:0000313" key="3">
    <source>
        <dbReference type="EMBL" id="MBI6120239.1"/>
    </source>
</evidence>
<dbReference type="InterPro" id="IPR011042">
    <property type="entry name" value="6-blade_b-propeller_TolB-like"/>
</dbReference>
<organism evidence="3 4">
    <name type="scientific">Salegentibacter maritimus</name>
    <dbReference type="NCBI Taxonomy" id="2794347"/>
    <lineage>
        <taxon>Bacteria</taxon>
        <taxon>Pseudomonadati</taxon>
        <taxon>Bacteroidota</taxon>
        <taxon>Flavobacteriia</taxon>
        <taxon>Flavobacteriales</taxon>
        <taxon>Flavobacteriaceae</taxon>
        <taxon>Salegentibacter</taxon>
    </lineage>
</organism>
<dbReference type="Proteomes" id="UP000635665">
    <property type="component" value="Unassembled WGS sequence"/>
</dbReference>
<dbReference type="Gene3D" id="2.120.10.30">
    <property type="entry name" value="TolB, C-terminal domain"/>
    <property type="match status" value="2"/>
</dbReference>
<dbReference type="PANTHER" id="PTHR24273:SF32">
    <property type="entry name" value="HYALIN"/>
    <property type="match status" value="1"/>
</dbReference>
<dbReference type="EMBL" id="JAEHNY010000007">
    <property type="protein sequence ID" value="MBI6120239.1"/>
    <property type="molecule type" value="Genomic_DNA"/>
</dbReference>
<keyword evidence="4" id="KW-1185">Reference proteome</keyword>
<proteinExistence type="predicted"/>
<dbReference type="SUPFAM" id="SSF101898">
    <property type="entry name" value="NHL repeat"/>
    <property type="match status" value="1"/>
</dbReference>
<dbReference type="InterPro" id="IPR035986">
    <property type="entry name" value="PKD_dom_sf"/>
</dbReference>
<dbReference type="RefSeq" id="WP_198638657.1">
    <property type="nucleotide sequence ID" value="NZ_JAEHNY010000007.1"/>
</dbReference>
<dbReference type="PANTHER" id="PTHR24273">
    <property type="entry name" value="FI04643P-RELATED"/>
    <property type="match status" value="1"/>
</dbReference>
<dbReference type="CDD" id="cd05819">
    <property type="entry name" value="NHL"/>
    <property type="match status" value="1"/>
</dbReference>
<evidence type="ECO:0000256" key="1">
    <source>
        <dbReference type="ARBA" id="ARBA00022729"/>
    </source>
</evidence>
<dbReference type="InterPro" id="IPR026444">
    <property type="entry name" value="Secre_tail"/>
</dbReference>
<protein>
    <submittedName>
        <fullName evidence="3">T9SS type A sorting domain-containing protein</fullName>
    </submittedName>
</protein>
<accession>A0ABS0TGQ1</accession>
<dbReference type="SUPFAM" id="SSF49299">
    <property type="entry name" value="PKD domain"/>
    <property type="match status" value="1"/>
</dbReference>
<dbReference type="Pfam" id="PF18962">
    <property type="entry name" value="Por_Secre_tail"/>
    <property type="match status" value="1"/>
</dbReference>
<evidence type="ECO:0000259" key="2">
    <source>
        <dbReference type="Pfam" id="PF18962"/>
    </source>
</evidence>
<keyword evidence="1" id="KW-0732">Signal</keyword>
<dbReference type="NCBIfam" id="TIGR04183">
    <property type="entry name" value="Por_Secre_tail"/>
    <property type="match status" value="1"/>
</dbReference>
<feature type="domain" description="Secretion system C-terminal sorting" evidence="2">
    <location>
        <begin position="1077"/>
        <end position="1150"/>
    </location>
</feature>
<sequence>MKHDYFTLPGFSFRLRPCSLSIALFLLVFLLNFTLGFGQGVPFYDWEKVEPMGQADIGSLDQIVIATATDTEDNIYALKFGGDVLVFDSNGNPNGSFQLEGSFEGLVDMAISSNNEIYVAHYEGREVRVFDLNGNELLAKRKSSGYFKPLGLTFDQNDNLYILDYNDGTGAESSVSSRLKIYYDNGTVSSDLLINQLTQPYRIAVAASGDVYISHAANNGETLVFDKNFTFLQTMPSLGSPGSIEIDDAGFIYIIDYSDKVDFAKILEADPIYLLSALDDIKNGIQNSEFSIKLFNSNNSLEKSLRDKIQLPLDLTFTYCTNKMGVNNTNIEGRLFSTKLVFDLELYDRTPSLDTEEPEAICKSGLEFTLENGEVTITAEEIDGGSADNCEIKSLELSQYTFENTGDFPVTLTVTDAAGNFDTCETTITILPGDEELFIDCPGTQTADFQGNCEFELLDYTGDADFTSGANVTQSPVAGTFITENTEITLTAELDGETQDCTFIVEATNKRSALAVSCPGDQTEEADTNNIFEIPDYTYLANVTNSCGNINVTQSPTAGTVVEEDTTVTLSVVDERGVSIECEFEVILNFQEELFIDCPGTQIADFQGNCEFELLDYTGNADFTSGANVTQSPLAGAFITENTEVTLTAELDGETKSCSFLLEATNVRPALAISCPGDQQENADVNDIFEIPDYTNLVNIANSCGNINVTQSPIVGTDVGENTTVTLSAVDERGVSVDCEFEVILNFIDPNAPEIDCVNHELFLDENGQAVLNPGDLLVGEPGNLLITADKVNFDCTNLGANDVILTATDPETGLSSTCSASIFIIDEMFPVASCKIDYKVYLDNSGNATLAPEDLNNNSTDNCGIVSMALSQTEFTRADLGEVPITLTVRDEAGNMDFCETTVEVVEEASGNFECRESIVVYLDENGEAGLGLEELYTGNASGITLEASQLRFNCNDVGEVSVQLDYSGAQTGSCSISVEVRDEIAPEIITDVVELSLDAEGFAYLEENDVLVQDNCSREFVYRFGKSVFSCEDVGSNTINVEVEDINANIATKNIEVRVNGEACETPDDLKFLFIYPNPNNGIFTIVTPDGMTVEKVRVFDSRGRYILQQNYNVSGRFYRMSIEAVAESVYTLQIFTNKGIVVKRVIVSR</sequence>
<reference evidence="3 4" key="1">
    <citation type="submission" date="2020-12" db="EMBL/GenBank/DDBJ databases">
        <title>Salegentibacter orientalis sp. nov., isolated from costal sediment.</title>
        <authorList>
            <person name="Lian F.-B."/>
        </authorList>
    </citation>
    <scope>NUCLEOTIDE SEQUENCE [LARGE SCALE GENOMIC DNA]</scope>
    <source>
        <strain evidence="3 4">F60176</strain>
    </source>
</reference>
<name>A0ABS0TGQ1_9FLAO</name>